<evidence type="ECO:0000313" key="1">
    <source>
        <dbReference type="EnsemblMetazoa" id="Aqu2.1.38950_001"/>
    </source>
</evidence>
<dbReference type="AlphaFoldDB" id="A0A1X7VF66"/>
<accession>A0A1X7VF66</accession>
<name>A0A1X7VF66_AMPQE</name>
<protein>
    <submittedName>
        <fullName evidence="1">Uncharacterized protein</fullName>
    </submittedName>
</protein>
<dbReference type="EnsemblMetazoa" id="Aqu2.1.38950_001">
    <property type="protein sequence ID" value="Aqu2.1.38950_001"/>
    <property type="gene ID" value="Aqu2.1.38950"/>
</dbReference>
<dbReference type="InParanoid" id="A0A1X7VF66"/>
<organism evidence="1">
    <name type="scientific">Amphimedon queenslandica</name>
    <name type="common">Sponge</name>
    <dbReference type="NCBI Taxonomy" id="400682"/>
    <lineage>
        <taxon>Eukaryota</taxon>
        <taxon>Metazoa</taxon>
        <taxon>Porifera</taxon>
        <taxon>Demospongiae</taxon>
        <taxon>Heteroscleromorpha</taxon>
        <taxon>Haplosclerida</taxon>
        <taxon>Niphatidae</taxon>
        <taxon>Amphimedon</taxon>
    </lineage>
</organism>
<proteinExistence type="predicted"/>
<reference evidence="1" key="1">
    <citation type="submission" date="2017-05" db="UniProtKB">
        <authorList>
            <consortium name="EnsemblMetazoa"/>
        </authorList>
    </citation>
    <scope>IDENTIFICATION</scope>
</reference>
<sequence length="49" mass="5296">MVNNAVRQVISDSGKGIDLITTYKTSPGTATTGTRQPCRLYQLLATLIK</sequence>